<reference evidence="3" key="1">
    <citation type="submission" date="2021-01" db="EMBL/GenBank/DDBJ databases">
        <title>Whole genome shotgun sequence of Actinocatenispora rupis NBRC 107355.</title>
        <authorList>
            <person name="Komaki H."/>
            <person name="Tamura T."/>
        </authorList>
    </citation>
    <scope>NUCLEOTIDE SEQUENCE</scope>
    <source>
        <strain evidence="3">NBRC 107355</strain>
    </source>
</reference>
<dbReference type="Proteomes" id="UP000612808">
    <property type="component" value="Unassembled WGS sequence"/>
</dbReference>
<protein>
    <submittedName>
        <fullName evidence="3">Uncharacterized protein</fullName>
    </submittedName>
</protein>
<keyword evidence="2" id="KW-0732">Signal</keyword>
<sequence>MSTNHRRRWRALCVAALVLPLAAATSAAAAPTTMSTSLSTTTSSAGASTVAARPGRHPSRVQLPTGERIAVRWAGDTPLVGRMPGDRSPLTVVRAAGRVYAVPVEARPFLGGALDLGLFDVAALADRTGPAPVTLTYAGPVRDVPGVRITSRSGSHAAGTVASAADLGAALRAAVRRGLAAARAAGTPVAGLTRVALDVPAARTVTPKYPMRTLTVKLVPPPGTLLGAAVLVTNTDDTRTFSRYVPVGPDDVVKLSVPDGHYMLVGDTAVSDANGQFQAAYQPIVADYPVTASGQTVTVDATKATATAGFTTPEPSTLASVGADVATTDGVHETPPGIGWAYEKEDQLHVQPVARPKHGVLELDAYEHRTVPTHDGTAEDWHLTAEWRDGVPTDLRRTPAPAEFATVVDTVPADGSTGGVAYGNGPVYPDLRGGQETLDRVDATRHVDHLYGPADVRWVPVVYRKSDGMTTEPVRYEPGRTYRVGWFTPSLGAGFAGGTPFPRPYGVACRTAGQLALSPSTELDADPAHSGWVDPGDTTGYSAVTVSADGRTLADVADSDTVTVPVDAAAHTYRIGQTVRRDKLGATSATTVDSQYTVPSSATSGAALPAGWTCPAGATGATLLPLLTMAAPVPALVPVGRTEFVVTVGHLPGGTAAVTGLTAATSVAGGAYRPAQVTALGGGRYRVAVDSPADAAGKQVGLRLAATDAAGSTLTRTVTAAYAVQAG</sequence>
<evidence type="ECO:0000313" key="3">
    <source>
        <dbReference type="EMBL" id="GID15171.1"/>
    </source>
</evidence>
<feature type="region of interest" description="Disordered" evidence="1">
    <location>
        <begin position="30"/>
        <end position="61"/>
    </location>
</feature>
<name>A0A8J3NDL4_9ACTN</name>
<evidence type="ECO:0000256" key="1">
    <source>
        <dbReference type="SAM" id="MobiDB-lite"/>
    </source>
</evidence>
<comment type="caution">
    <text evidence="3">The sequence shown here is derived from an EMBL/GenBank/DDBJ whole genome shotgun (WGS) entry which is preliminary data.</text>
</comment>
<dbReference type="AlphaFoldDB" id="A0A8J3NDL4"/>
<gene>
    <name evidence="3" type="ORF">Aru02nite_60600</name>
</gene>
<proteinExistence type="predicted"/>
<feature type="compositionally biased region" description="Low complexity" evidence="1">
    <location>
        <begin position="30"/>
        <end position="52"/>
    </location>
</feature>
<evidence type="ECO:0000256" key="2">
    <source>
        <dbReference type="SAM" id="SignalP"/>
    </source>
</evidence>
<feature type="signal peptide" evidence="2">
    <location>
        <begin position="1"/>
        <end position="29"/>
    </location>
</feature>
<evidence type="ECO:0000313" key="4">
    <source>
        <dbReference type="Proteomes" id="UP000612808"/>
    </source>
</evidence>
<feature type="chain" id="PRO_5035275505" evidence="2">
    <location>
        <begin position="30"/>
        <end position="727"/>
    </location>
</feature>
<accession>A0A8J3NDL4</accession>
<dbReference type="RefSeq" id="WP_203663352.1">
    <property type="nucleotide sequence ID" value="NZ_BAAAZM010000035.1"/>
</dbReference>
<dbReference type="EMBL" id="BOMB01000039">
    <property type="protein sequence ID" value="GID15171.1"/>
    <property type="molecule type" value="Genomic_DNA"/>
</dbReference>
<organism evidence="3 4">
    <name type="scientific">Actinocatenispora rupis</name>
    <dbReference type="NCBI Taxonomy" id="519421"/>
    <lineage>
        <taxon>Bacteria</taxon>
        <taxon>Bacillati</taxon>
        <taxon>Actinomycetota</taxon>
        <taxon>Actinomycetes</taxon>
        <taxon>Micromonosporales</taxon>
        <taxon>Micromonosporaceae</taxon>
        <taxon>Actinocatenispora</taxon>
    </lineage>
</organism>
<keyword evidence="4" id="KW-1185">Reference proteome</keyword>